<evidence type="ECO:0000256" key="1">
    <source>
        <dbReference type="SAM" id="MobiDB-lite"/>
    </source>
</evidence>
<organism evidence="2 3">
    <name type="scientific">Steinernema glaseri</name>
    <dbReference type="NCBI Taxonomy" id="37863"/>
    <lineage>
        <taxon>Eukaryota</taxon>
        <taxon>Metazoa</taxon>
        <taxon>Ecdysozoa</taxon>
        <taxon>Nematoda</taxon>
        <taxon>Chromadorea</taxon>
        <taxon>Rhabditida</taxon>
        <taxon>Tylenchina</taxon>
        <taxon>Panagrolaimomorpha</taxon>
        <taxon>Strongyloidoidea</taxon>
        <taxon>Steinernematidae</taxon>
        <taxon>Steinernema</taxon>
    </lineage>
</organism>
<name>A0A1I7YMP2_9BILA</name>
<dbReference type="AlphaFoldDB" id="A0A1I7YMP2"/>
<keyword evidence="2" id="KW-1185">Reference proteome</keyword>
<accession>A0A1I7YMP2</accession>
<proteinExistence type="predicted"/>
<evidence type="ECO:0000313" key="3">
    <source>
        <dbReference type="WBParaSite" id="L893_g17658.t1"/>
    </source>
</evidence>
<feature type="region of interest" description="Disordered" evidence="1">
    <location>
        <begin position="58"/>
        <end position="116"/>
    </location>
</feature>
<dbReference type="WBParaSite" id="L893_g17658.t1">
    <property type="protein sequence ID" value="L893_g17658.t1"/>
    <property type="gene ID" value="L893_g17658"/>
</dbReference>
<reference evidence="3" key="1">
    <citation type="submission" date="2016-11" db="UniProtKB">
        <authorList>
            <consortium name="WormBaseParasite"/>
        </authorList>
    </citation>
    <scope>IDENTIFICATION</scope>
</reference>
<dbReference type="Proteomes" id="UP000095287">
    <property type="component" value="Unplaced"/>
</dbReference>
<sequence>MSEIERDFIAEDDKDFTKTMTILEEIGIESVNLTDCANVAYVCSVVSIRVVLKKPPTLPDRPKPLCRRPTGNDDKTWRWSARGQWGEETPTTTHSSEVKEDRDGVMMVNSGNDDEEPITMANMALELSSQTEKLYKDWDKEGNEEDSR</sequence>
<protein>
    <submittedName>
        <fullName evidence="3">Phosphotransferase</fullName>
    </submittedName>
</protein>
<evidence type="ECO:0000313" key="2">
    <source>
        <dbReference type="Proteomes" id="UP000095287"/>
    </source>
</evidence>